<dbReference type="RefSeq" id="XP_013178703.1">
    <property type="nucleotide sequence ID" value="XM_013323249.1"/>
</dbReference>
<evidence type="ECO:0000256" key="1">
    <source>
        <dbReference type="SAM" id="MobiDB-lite"/>
    </source>
</evidence>
<evidence type="ECO:0000313" key="3">
    <source>
        <dbReference type="RefSeq" id="XP_013178703.1"/>
    </source>
</evidence>
<sequence>MRLLIVVFIYICGANEIQVLMSNRWKMNDVEYGERLSSVENSDMKRSRDLLNKKSGRHIVTKCTTNQPITTDPNYIPNSEEDDNAAAKKLTAEDEDPAIEDGEPKKVYKPPSTGNSPDHYIDDD</sequence>
<proteinExistence type="predicted"/>
<feature type="region of interest" description="Disordered" evidence="1">
    <location>
        <begin position="63"/>
        <end position="124"/>
    </location>
</feature>
<feature type="compositionally biased region" description="Polar residues" evidence="1">
    <location>
        <begin position="63"/>
        <end position="77"/>
    </location>
</feature>
<dbReference type="Proteomes" id="UP000694872">
    <property type="component" value="Unplaced"/>
</dbReference>
<dbReference type="KEGG" id="pxu:106125846"/>
<protein>
    <submittedName>
        <fullName evidence="3">Uncharacterized protein LOC106125846 isoform X1</fullName>
    </submittedName>
</protein>
<dbReference type="AlphaFoldDB" id="A0AAJ6ZTC4"/>
<organism evidence="3">
    <name type="scientific">Papilio xuthus</name>
    <name type="common">Asian swallowtail butterfly</name>
    <dbReference type="NCBI Taxonomy" id="66420"/>
    <lineage>
        <taxon>Eukaryota</taxon>
        <taxon>Metazoa</taxon>
        <taxon>Ecdysozoa</taxon>
        <taxon>Arthropoda</taxon>
        <taxon>Hexapoda</taxon>
        <taxon>Insecta</taxon>
        <taxon>Pterygota</taxon>
        <taxon>Neoptera</taxon>
        <taxon>Endopterygota</taxon>
        <taxon>Lepidoptera</taxon>
        <taxon>Glossata</taxon>
        <taxon>Ditrysia</taxon>
        <taxon>Papilionoidea</taxon>
        <taxon>Papilionidae</taxon>
        <taxon>Papilioninae</taxon>
        <taxon>Papilio</taxon>
    </lineage>
</organism>
<accession>A0AAJ6ZTC4</accession>
<gene>
    <name evidence="3" type="primary">LOC106125846</name>
</gene>
<name>A0AAJ6ZTC4_PAPXU</name>
<keyword evidence="2" id="KW-0732">Signal</keyword>
<dbReference type="GeneID" id="106125846"/>
<reference evidence="3" key="1">
    <citation type="submission" date="2025-08" db="UniProtKB">
        <authorList>
            <consortium name="RefSeq"/>
        </authorList>
    </citation>
    <scope>IDENTIFICATION</scope>
</reference>
<feature type="chain" id="PRO_5042615441" evidence="2">
    <location>
        <begin position="17"/>
        <end position="124"/>
    </location>
</feature>
<evidence type="ECO:0000256" key="2">
    <source>
        <dbReference type="SAM" id="SignalP"/>
    </source>
</evidence>
<feature type="signal peptide" evidence="2">
    <location>
        <begin position="1"/>
        <end position="16"/>
    </location>
</feature>